<dbReference type="GO" id="GO:1901678">
    <property type="term" value="P:iron coordination entity transport"/>
    <property type="evidence" value="ECO:0007669"/>
    <property type="project" value="UniProtKB-ARBA"/>
</dbReference>
<evidence type="ECO:0000256" key="5">
    <source>
        <dbReference type="ARBA" id="ARBA00022729"/>
    </source>
</evidence>
<reference evidence="8 9" key="1">
    <citation type="submission" date="2016-10" db="EMBL/GenBank/DDBJ databases">
        <authorList>
            <person name="de Groot N.N."/>
        </authorList>
    </citation>
    <scope>NUCLEOTIDE SEQUENCE [LARGE SCALE GENOMIC DNA]</scope>
    <source>
        <strain evidence="8 9">DSM 29619</strain>
    </source>
</reference>
<evidence type="ECO:0000256" key="3">
    <source>
        <dbReference type="ARBA" id="ARBA00022448"/>
    </source>
</evidence>
<dbReference type="GO" id="GO:0030288">
    <property type="term" value="C:outer membrane-bounded periplasmic space"/>
    <property type="evidence" value="ECO:0007669"/>
    <property type="project" value="TreeGrafter"/>
</dbReference>
<dbReference type="RefSeq" id="WP_093446825.1">
    <property type="nucleotide sequence ID" value="NZ_FNZG01000001.1"/>
</dbReference>
<protein>
    <submittedName>
        <fullName evidence="8">Iron complex transport system substrate-binding protein</fullName>
    </submittedName>
</protein>
<dbReference type="STRING" id="517719.SAMN05421762_2812"/>
<dbReference type="AlphaFoldDB" id="A0A1I1N6V7"/>
<feature type="chain" id="PRO_5014111861" evidence="6">
    <location>
        <begin position="24"/>
        <end position="309"/>
    </location>
</feature>
<dbReference type="EMBL" id="FOLX01000001">
    <property type="protein sequence ID" value="SFC93421.1"/>
    <property type="molecule type" value="Genomic_DNA"/>
</dbReference>
<dbReference type="Pfam" id="PF01497">
    <property type="entry name" value="Peripla_BP_2"/>
    <property type="match status" value="1"/>
</dbReference>
<dbReference type="PANTHER" id="PTHR30532">
    <property type="entry name" value="IRON III DICITRATE-BINDING PERIPLASMIC PROTEIN"/>
    <property type="match status" value="1"/>
</dbReference>
<evidence type="ECO:0000256" key="2">
    <source>
        <dbReference type="ARBA" id="ARBA00008814"/>
    </source>
</evidence>
<comment type="similarity">
    <text evidence="2">Belongs to the bacterial solute-binding protein 8 family.</text>
</comment>
<evidence type="ECO:0000259" key="7">
    <source>
        <dbReference type="PROSITE" id="PS50983"/>
    </source>
</evidence>
<evidence type="ECO:0000256" key="1">
    <source>
        <dbReference type="ARBA" id="ARBA00004196"/>
    </source>
</evidence>
<sequence length="309" mass="31613">MSLFKSAFLAGLVGFGTVGLANADPVTFATAAGEQTLKAVPDRVVALDVSAMDTLAALGVTPVGVVSPTYVSYLPEDVAGATPVGTFFEPDMERIAALGPDVIAVGARALAMADALGRVAPVADMSVGTDAYADGLARLRGYGQMLGLEDRAEALAQGLEEKAAALRARIEATGGSALILMTNGPKLSVFGAHSRFGWLHTELGFAPAVEGITENRHGEAVSFEYLAEANPDWLLVVDRAAAIAAATGDSGDGARATLDTPLLAQAEFSRKGQVIYLSPAELYIASGGATSLARTMDEISAALDAAATQ</sequence>
<dbReference type="OrthoDB" id="63946at2"/>
<dbReference type="Proteomes" id="UP000231644">
    <property type="component" value="Unassembled WGS sequence"/>
</dbReference>
<name>A0A1I1N6V7_9RHOB</name>
<accession>A0A1I1N6V7</accession>
<evidence type="ECO:0000313" key="8">
    <source>
        <dbReference type="EMBL" id="SFC93421.1"/>
    </source>
</evidence>
<comment type="subcellular location">
    <subcellularLocation>
        <location evidence="1">Cell envelope</location>
    </subcellularLocation>
</comment>
<dbReference type="PROSITE" id="PS50983">
    <property type="entry name" value="FE_B12_PBP"/>
    <property type="match status" value="1"/>
</dbReference>
<gene>
    <name evidence="8" type="ORF">SAMN05421762_2812</name>
</gene>
<evidence type="ECO:0000256" key="6">
    <source>
        <dbReference type="SAM" id="SignalP"/>
    </source>
</evidence>
<evidence type="ECO:0000256" key="4">
    <source>
        <dbReference type="ARBA" id="ARBA00022496"/>
    </source>
</evidence>
<dbReference type="InterPro" id="IPR002491">
    <property type="entry name" value="ABC_transptr_periplasmic_BD"/>
</dbReference>
<evidence type="ECO:0000313" key="9">
    <source>
        <dbReference type="Proteomes" id="UP000231644"/>
    </source>
</evidence>
<dbReference type="Gene3D" id="3.40.50.1980">
    <property type="entry name" value="Nitrogenase molybdenum iron protein domain"/>
    <property type="match status" value="2"/>
</dbReference>
<keyword evidence="3" id="KW-0813">Transport</keyword>
<keyword evidence="4" id="KW-0410">Iron transport</keyword>
<dbReference type="PANTHER" id="PTHR30532:SF28">
    <property type="entry name" value="PETROBACTIN-BINDING PROTEIN YCLQ"/>
    <property type="match status" value="1"/>
</dbReference>
<organism evidence="8 9">
    <name type="scientific">Pseudooceanicola nitratireducens</name>
    <dbReference type="NCBI Taxonomy" id="517719"/>
    <lineage>
        <taxon>Bacteria</taxon>
        <taxon>Pseudomonadati</taxon>
        <taxon>Pseudomonadota</taxon>
        <taxon>Alphaproteobacteria</taxon>
        <taxon>Rhodobacterales</taxon>
        <taxon>Paracoccaceae</taxon>
        <taxon>Pseudooceanicola</taxon>
    </lineage>
</organism>
<feature type="domain" description="Fe/B12 periplasmic-binding" evidence="7">
    <location>
        <begin position="43"/>
        <end position="307"/>
    </location>
</feature>
<keyword evidence="5 6" id="KW-0732">Signal</keyword>
<feature type="signal peptide" evidence="6">
    <location>
        <begin position="1"/>
        <end position="23"/>
    </location>
</feature>
<keyword evidence="9" id="KW-1185">Reference proteome</keyword>
<dbReference type="SUPFAM" id="SSF53807">
    <property type="entry name" value="Helical backbone' metal receptor"/>
    <property type="match status" value="1"/>
</dbReference>
<keyword evidence="4" id="KW-0408">Iron</keyword>
<keyword evidence="4" id="KW-0406">Ion transport</keyword>
<dbReference type="InterPro" id="IPR051313">
    <property type="entry name" value="Bact_iron-sidero_bind"/>
</dbReference>
<proteinExistence type="inferred from homology"/>